<keyword evidence="1" id="KW-1133">Transmembrane helix</keyword>
<proteinExistence type="predicted"/>
<keyword evidence="1" id="KW-0472">Membrane</keyword>
<gene>
    <name evidence="2" type="ORF">AWC35_02945</name>
</gene>
<name>A0A250AWP9_9GAMM</name>
<feature type="transmembrane region" description="Helical" evidence="1">
    <location>
        <begin position="56"/>
        <end position="75"/>
    </location>
</feature>
<dbReference type="AlphaFoldDB" id="A0A250AWP9"/>
<sequence>MHVNFSCSKNIFFRRYRFTEKLRPHPIDYFLSLFINDGIFADFLNINPRQMNCYSLYHLVFTMKFVWWSSWLLLARLMLHNRCVMGGFLNKK</sequence>
<evidence type="ECO:0000313" key="3">
    <source>
        <dbReference type="Proteomes" id="UP000217182"/>
    </source>
</evidence>
<evidence type="ECO:0000313" key="2">
    <source>
        <dbReference type="EMBL" id="ATA18388.1"/>
    </source>
</evidence>
<protein>
    <submittedName>
        <fullName evidence="2">Uncharacterized protein</fullName>
    </submittedName>
</protein>
<evidence type="ECO:0000256" key="1">
    <source>
        <dbReference type="SAM" id="Phobius"/>
    </source>
</evidence>
<keyword evidence="3" id="KW-1185">Reference proteome</keyword>
<organism evidence="2 3">
    <name type="scientific">Gibbsiella quercinecans</name>
    <dbReference type="NCBI Taxonomy" id="929813"/>
    <lineage>
        <taxon>Bacteria</taxon>
        <taxon>Pseudomonadati</taxon>
        <taxon>Pseudomonadota</taxon>
        <taxon>Gammaproteobacteria</taxon>
        <taxon>Enterobacterales</taxon>
        <taxon>Yersiniaceae</taxon>
        <taxon>Gibbsiella</taxon>
    </lineage>
</organism>
<keyword evidence="1" id="KW-0812">Transmembrane</keyword>
<accession>A0A250AWP9</accession>
<dbReference type="KEGG" id="gqu:AWC35_02945"/>
<dbReference type="EMBL" id="CP014136">
    <property type="protein sequence ID" value="ATA18388.1"/>
    <property type="molecule type" value="Genomic_DNA"/>
</dbReference>
<dbReference type="Proteomes" id="UP000217182">
    <property type="component" value="Chromosome"/>
</dbReference>
<reference evidence="2 3" key="1">
    <citation type="submission" date="2016-01" db="EMBL/GenBank/DDBJ databases">
        <authorList>
            <person name="Oliw E.H."/>
        </authorList>
    </citation>
    <scope>NUCLEOTIDE SEQUENCE [LARGE SCALE GENOMIC DNA]</scope>
    <source>
        <strain evidence="2 3">FRB97</strain>
    </source>
</reference>